<evidence type="ECO:0000313" key="2">
    <source>
        <dbReference type="Proteomes" id="UP000625711"/>
    </source>
</evidence>
<dbReference type="OrthoDB" id="6375980at2759"/>
<reference evidence="1" key="1">
    <citation type="submission" date="2020-08" db="EMBL/GenBank/DDBJ databases">
        <title>Genome sequencing and assembly of the red palm weevil Rhynchophorus ferrugineus.</title>
        <authorList>
            <person name="Dias G.B."/>
            <person name="Bergman C.M."/>
            <person name="Manee M."/>
        </authorList>
    </citation>
    <scope>NUCLEOTIDE SEQUENCE</scope>
    <source>
        <strain evidence="1">AA-2017</strain>
        <tissue evidence="1">Whole larva</tissue>
    </source>
</reference>
<comment type="caution">
    <text evidence="1">The sequence shown here is derived from an EMBL/GenBank/DDBJ whole genome shotgun (WGS) entry which is preliminary data.</text>
</comment>
<keyword evidence="2" id="KW-1185">Reference proteome</keyword>
<gene>
    <name evidence="1" type="ORF">GWI33_016474</name>
</gene>
<dbReference type="Proteomes" id="UP000625711">
    <property type="component" value="Unassembled WGS sequence"/>
</dbReference>
<evidence type="ECO:0000313" key="1">
    <source>
        <dbReference type="EMBL" id="KAF7270583.1"/>
    </source>
</evidence>
<proteinExistence type="predicted"/>
<dbReference type="EMBL" id="JAACXV010014079">
    <property type="protein sequence ID" value="KAF7270583.1"/>
    <property type="molecule type" value="Genomic_DNA"/>
</dbReference>
<accession>A0A834M4Z0</accession>
<sequence length="197" mass="22853">MAVTLVDKVVDFHREKDWRRILDLREQFSNEDTRKILWAWPSEENLLFLREALISEHMEGVVSIGCGCGLLEWILQQYTGLSVVGIEVNRPWWESKYSNPSFIPLTYIDDQEDVNLNPSYALLFCYFNSGPDFRQYVKQYSGKMIIIIGPDEGSGRHTDPQPFSPEFGSSDWHLVRSQQVKDTGDFIAVYQRSHVTI</sequence>
<protein>
    <submittedName>
        <fullName evidence="1">Uncharacterized protein</fullName>
    </submittedName>
</protein>
<name>A0A834M4Z0_RHYFE</name>
<dbReference type="AlphaFoldDB" id="A0A834M4Z0"/>
<organism evidence="1 2">
    <name type="scientific">Rhynchophorus ferrugineus</name>
    <name type="common">Red palm weevil</name>
    <name type="synonym">Curculio ferrugineus</name>
    <dbReference type="NCBI Taxonomy" id="354439"/>
    <lineage>
        <taxon>Eukaryota</taxon>
        <taxon>Metazoa</taxon>
        <taxon>Ecdysozoa</taxon>
        <taxon>Arthropoda</taxon>
        <taxon>Hexapoda</taxon>
        <taxon>Insecta</taxon>
        <taxon>Pterygota</taxon>
        <taxon>Neoptera</taxon>
        <taxon>Endopterygota</taxon>
        <taxon>Coleoptera</taxon>
        <taxon>Polyphaga</taxon>
        <taxon>Cucujiformia</taxon>
        <taxon>Curculionidae</taxon>
        <taxon>Dryophthorinae</taxon>
        <taxon>Rhynchophorus</taxon>
    </lineage>
</organism>